<dbReference type="EMBL" id="SLXF01000006">
    <property type="protein sequence ID" value="TCP06767.1"/>
    <property type="molecule type" value="Genomic_DNA"/>
</dbReference>
<dbReference type="AlphaFoldDB" id="A0AA46HVJ1"/>
<sequence>MNARQGPHLADVTMFWSANSGGVRRYIQAKRQWLMRHTDWRHTIGAPVTDAERMVRMPGVPLPFSQGYRVPVARAACAEILRRLRPDLIEAGDPYCLAWAALDAARSLHVASAAFCHSDLEELAVRTFGRWAARPVRAYVRKLYSRFDLVLAPSESMRQRLLDSGVPAVERQPLGVDTQVFHPRRQDMIWRASLALPPRARLLVYAGRFAPEKRLDLLCQAVARLGSPYVLLALGAGPTPPSGPRVIVRRFEHDSLRLAHVLASADAFVHAGDQETFGLSVLEAMSCGLPVIASARKGLGELVDEQVGIAVQRQDAQGYAEAIEACFARDRRALSAAARLRAEQYDWQHVMPQLMGRYRRLLGRRAEDDAVSGRLPLPAGPA</sequence>
<dbReference type="PANTHER" id="PTHR45947:SF3">
    <property type="entry name" value="SULFOQUINOVOSYL TRANSFERASE SQD2"/>
    <property type="match status" value="1"/>
</dbReference>
<dbReference type="Pfam" id="PF13439">
    <property type="entry name" value="Glyco_transf_4"/>
    <property type="match status" value="1"/>
</dbReference>
<dbReference type="SUPFAM" id="SSF53756">
    <property type="entry name" value="UDP-Glycosyltransferase/glycogen phosphorylase"/>
    <property type="match status" value="1"/>
</dbReference>
<dbReference type="InterPro" id="IPR028098">
    <property type="entry name" value="Glyco_trans_4-like_N"/>
</dbReference>
<dbReference type="Proteomes" id="UP000294772">
    <property type="component" value="Unassembled WGS sequence"/>
</dbReference>
<dbReference type="Pfam" id="PF13692">
    <property type="entry name" value="Glyco_trans_1_4"/>
    <property type="match status" value="1"/>
</dbReference>
<evidence type="ECO:0000313" key="2">
    <source>
        <dbReference type="EMBL" id="TCP06767.1"/>
    </source>
</evidence>
<evidence type="ECO:0000313" key="3">
    <source>
        <dbReference type="Proteomes" id="UP000294772"/>
    </source>
</evidence>
<evidence type="ECO:0000259" key="1">
    <source>
        <dbReference type="Pfam" id="PF13439"/>
    </source>
</evidence>
<comment type="caution">
    <text evidence="2">The sequence shown here is derived from an EMBL/GenBank/DDBJ whole genome shotgun (WGS) entry which is preliminary data.</text>
</comment>
<gene>
    <name evidence="2" type="ORF">EV676_106252</name>
</gene>
<organism evidence="2 3">
    <name type="scientific">Caldimonas thermodepolymerans</name>
    <dbReference type="NCBI Taxonomy" id="215580"/>
    <lineage>
        <taxon>Bacteria</taxon>
        <taxon>Pseudomonadati</taxon>
        <taxon>Pseudomonadota</taxon>
        <taxon>Betaproteobacteria</taxon>
        <taxon>Burkholderiales</taxon>
        <taxon>Sphaerotilaceae</taxon>
        <taxon>Caldimonas</taxon>
    </lineage>
</organism>
<dbReference type="GO" id="GO:0016757">
    <property type="term" value="F:glycosyltransferase activity"/>
    <property type="evidence" value="ECO:0007669"/>
    <property type="project" value="UniProtKB-ARBA"/>
</dbReference>
<accession>A0AA46HVJ1</accession>
<dbReference type="InterPro" id="IPR050194">
    <property type="entry name" value="Glycosyltransferase_grp1"/>
</dbReference>
<dbReference type="RefSeq" id="WP_243654599.1">
    <property type="nucleotide sequence ID" value="NZ_CP110416.1"/>
</dbReference>
<name>A0AA46HVJ1_9BURK</name>
<dbReference type="Gene3D" id="3.40.50.2000">
    <property type="entry name" value="Glycogen Phosphorylase B"/>
    <property type="match status" value="2"/>
</dbReference>
<reference evidence="2 3" key="1">
    <citation type="submission" date="2019-03" db="EMBL/GenBank/DDBJ databases">
        <title>Genomic Encyclopedia of Type Strains, Phase IV (KMG-IV): sequencing the most valuable type-strain genomes for metagenomic binning, comparative biology and taxonomic classification.</title>
        <authorList>
            <person name="Goeker M."/>
        </authorList>
    </citation>
    <scope>NUCLEOTIDE SEQUENCE [LARGE SCALE GENOMIC DNA]</scope>
    <source>
        <strain evidence="2 3">DSM 15264</strain>
    </source>
</reference>
<proteinExistence type="predicted"/>
<dbReference type="PANTHER" id="PTHR45947">
    <property type="entry name" value="SULFOQUINOVOSYL TRANSFERASE SQD2"/>
    <property type="match status" value="1"/>
</dbReference>
<feature type="domain" description="Glycosyltransferase subfamily 4-like N-terminal" evidence="1">
    <location>
        <begin position="21"/>
        <end position="179"/>
    </location>
</feature>
<protein>
    <submittedName>
        <fullName evidence="2">Alpha-1,6-mannosyltransferase</fullName>
    </submittedName>
</protein>